<feature type="compositionally biased region" description="Basic residues" evidence="6">
    <location>
        <begin position="12"/>
        <end position="23"/>
    </location>
</feature>
<dbReference type="PRINTS" id="PR00463">
    <property type="entry name" value="EP450I"/>
</dbReference>
<dbReference type="GO" id="GO:0016705">
    <property type="term" value="F:oxidoreductase activity, acting on paired donors, with incorporation or reduction of molecular oxygen"/>
    <property type="evidence" value="ECO:0007669"/>
    <property type="project" value="InterPro"/>
</dbReference>
<keyword evidence="3" id="KW-0560">Oxidoreductase</keyword>
<dbReference type="Pfam" id="PF00067">
    <property type="entry name" value="p450"/>
    <property type="match status" value="1"/>
</dbReference>
<dbReference type="Gene3D" id="1.10.630.10">
    <property type="entry name" value="Cytochrome P450"/>
    <property type="match status" value="1"/>
</dbReference>
<dbReference type="SUPFAM" id="SSF56672">
    <property type="entry name" value="DNA/RNA polymerases"/>
    <property type="match status" value="1"/>
</dbReference>
<evidence type="ECO:0000256" key="3">
    <source>
        <dbReference type="ARBA" id="ARBA00023002"/>
    </source>
</evidence>
<evidence type="ECO:0000313" key="8">
    <source>
        <dbReference type="EMBL" id="CAD1830338.1"/>
    </source>
</evidence>
<evidence type="ECO:0000256" key="5">
    <source>
        <dbReference type="SAM" id="Coils"/>
    </source>
</evidence>
<proteinExistence type="inferred from homology"/>
<accession>A0A6V7PI73</accession>
<reference evidence="8" key="1">
    <citation type="submission" date="2020-07" db="EMBL/GenBank/DDBJ databases">
        <authorList>
            <person name="Lin J."/>
        </authorList>
    </citation>
    <scope>NUCLEOTIDE SEQUENCE</scope>
</reference>
<dbReference type="InterPro" id="IPR002401">
    <property type="entry name" value="Cyt_P450_E_grp-I"/>
</dbReference>
<dbReference type="InterPro" id="IPR043128">
    <property type="entry name" value="Rev_trsase/Diguanyl_cyclase"/>
</dbReference>
<sequence>MGGEGEEEKKILARSHRRSSRRGSRQEAEQSADPGGRSERGEYNYCIIKDLLGDGIFAVNGDKWLHQRKLASHEFSTKVLRSFSSVAFRKNAAKLAKKISAAAAGSTVIDLQDLLMKSMLDSIFKVGFGLEIDTLSGSDEFGVCFSKAFDESNWIVFRRYVDIFWSAKRYLNIGLERQLKKNIKIIDDFVYQLIQRKRENMQNEQDVRNKEDILSRFILASNEDPDERITDKYLRDIILNFLIAGKDTSANTLSWFFYMLCKHPTIQERIALEIIESVGDKVVSNEKGNYSSVDEFTARLTEQSMDKMQYLHAAITETLRLYPAVPVDGKCADEDDVLPDGLKVKKGDGVNYMMYAMGRMTYLWGEDADEFKPDRWLANGVFQPASPFKFVAFNPVRASNHVVIRCGNRRRWGRPSKAALQAKQEQRPSANHKDSASLEDRLVLLEDIIAKMGERYTEMADTFNSFNEDVHSMEESVATAMETFRSELKKLQANMKNRDEERKKLIEELVARVDEVEDLKTRVTILEKAMTYLAAIREMSDEGLDEESLRAEIGTVLAYFQDVMPKELPKQLPPRREVDHAIELEPGAKPPAKAPYRMAPPELEELQKQLKELLDTGFIRPSKAPYGAPVLFQRKSDGSLRLCIDYRALNKVTVKNKYPIPLVADLFDQLGGAKYFTKLDLLSGYYQVRIAEETRRRPRA</sequence>
<evidence type="ECO:0000256" key="4">
    <source>
        <dbReference type="ARBA" id="ARBA00023004"/>
    </source>
</evidence>
<dbReference type="GO" id="GO:0020037">
    <property type="term" value="F:heme binding"/>
    <property type="evidence" value="ECO:0007669"/>
    <property type="project" value="InterPro"/>
</dbReference>
<dbReference type="EMBL" id="LR862148">
    <property type="protein sequence ID" value="CAD1830338.1"/>
    <property type="molecule type" value="Genomic_DNA"/>
</dbReference>
<dbReference type="PRINTS" id="PR00385">
    <property type="entry name" value="P450"/>
</dbReference>
<feature type="coiled-coil region" evidence="5">
    <location>
        <begin position="481"/>
        <end position="508"/>
    </location>
</feature>
<dbReference type="InterPro" id="IPR043502">
    <property type="entry name" value="DNA/RNA_pol_sf"/>
</dbReference>
<keyword evidence="5" id="KW-0175">Coiled coil</keyword>
<keyword evidence="4" id="KW-0408">Iron</keyword>
<dbReference type="Pfam" id="PF00078">
    <property type="entry name" value="RVT_1"/>
    <property type="match status" value="1"/>
</dbReference>
<evidence type="ECO:0000256" key="2">
    <source>
        <dbReference type="ARBA" id="ARBA00022723"/>
    </source>
</evidence>
<keyword evidence="2" id="KW-0479">Metal-binding</keyword>
<dbReference type="CDD" id="cd01647">
    <property type="entry name" value="RT_LTR"/>
    <property type="match status" value="1"/>
</dbReference>
<dbReference type="Gene3D" id="3.10.10.10">
    <property type="entry name" value="HIV Type 1 Reverse Transcriptase, subunit A, domain 1"/>
    <property type="match status" value="1"/>
</dbReference>
<feature type="region of interest" description="Disordered" evidence="6">
    <location>
        <begin position="414"/>
        <end position="435"/>
    </location>
</feature>
<comment type="similarity">
    <text evidence="1">Belongs to the cytochrome P450 family.</text>
</comment>
<gene>
    <name evidence="8" type="ORF">CB5_LOCUS13549</name>
</gene>
<evidence type="ECO:0000256" key="6">
    <source>
        <dbReference type="SAM" id="MobiDB-lite"/>
    </source>
</evidence>
<dbReference type="Gene3D" id="3.30.70.270">
    <property type="match status" value="1"/>
</dbReference>
<evidence type="ECO:0000259" key="7">
    <source>
        <dbReference type="Pfam" id="PF00078"/>
    </source>
</evidence>
<dbReference type="PANTHER" id="PTHR24296">
    <property type="entry name" value="CYTOCHROME P450"/>
    <property type="match status" value="1"/>
</dbReference>
<dbReference type="InterPro" id="IPR001128">
    <property type="entry name" value="Cyt_P450"/>
</dbReference>
<dbReference type="GO" id="GO:0005506">
    <property type="term" value="F:iron ion binding"/>
    <property type="evidence" value="ECO:0007669"/>
    <property type="project" value="InterPro"/>
</dbReference>
<dbReference type="SUPFAM" id="SSF48264">
    <property type="entry name" value="Cytochrome P450"/>
    <property type="match status" value="1"/>
</dbReference>
<name>A0A6V7PI73_ANACO</name>
<organism evidence="8">
    <name type="scientific">Ananas comosus var. bracteatus</name>
    <name type="common">red pineapple</name>
    <dbReference type="NCBI Taxonomy" id="296719"/>
    <lineage>
        <taxon>Eukaryota</taxon>
        <taxon>Viridiplantae</taxon>
        <taxon>Streptophyta</taxon>
        <taxon>Embryophyta</taxon>
        <taxon>Tracheophyta</taxon>
        <taxon>Spermatophyta</taxon>
        <taxon>Magnoliopsida</taxon>
        <taxon>Liliopsida</taxon>
        <taxon>Poales</taxon>
        <taxon>Bromeliaceae</taxon>
        <taxon>Bromelioideae</taxon>
        <taxon>Ananas</taxon>
    </lineage>
</organism>
<feature type="domain" description="Reverse transcriptase" evidence="7">
    <location>
        <begin position="634"/>
        <end position="696"/>
    </location>
</feature>
<dbReference type="InterPro" id="IPR036396">
    <property type="entry name" value="Cyt_P450_sf"/>
</dbReference>
<dbReference type="AlphaFoldDB" id="A0A6V7PI73"/>
<dbReference type="InterPro" id="IPR000477">
    <property type="entry name" value="RT_dom"/>
</dbReference>
<protein>
    <recommendedName>
        <fullName evidence="7">Reverse transcriptase domain-containing protein</fullName>
    </recommendedName>
</protein>
<evidence type="ECO:0000256" key="1">
    <source>
        <dbReference type="ARBA" id="ARBA00010617"/>
    </source>
</evidence>
<dbReference type="GO" id="GO:0004497">
    <property type="term" value="F:monooxygenase activity"/>
    <property type="evidence" value="ECO:0007669"/>
    <property type="project" value="InterPro"/>
</dbReference>
<feature type="region of interest" description="Disordered" evidence="6">
    <location>
        <begin position="1"/>
        <end position="37"/>
    </location>
</feature>